<dbReference type="HOGENOM" id="CLU_077092_1_0_9"/>
<reference evidence="2 3" key="1">
    <citation type="journal article" date="2015" name="Infect. Genet. Evol.">
        <title>Genomic sequences of six botulinum neurotoxin-producing strains representing three clostridial species illustrate the mobility and diversity of botulinum neurotoxin genes.</title>
        <authorList>
            <person name="Smith T.J."/>
            <person name="Hill K.K."/>
            <person name="Xie G."/>
            <person name="Foley B.T."/>
            <person name="Williamson C.H."/>
            <person name="Foster J.T."/>
            <person name="Johnson S.L."/>
            <person name="Chertkov O."/>
            <person name="Teshima H."/>
            <person name="Gibbons H.S."/>
            <person name="Johnsky L.A."/>
            <person name="Karavis M.A."/>
            <person name="Smith L.A."/>
        </authorList>
    </citation>
    <scope>NUCLEOTIDE SEQUENCE [LARGE SCALE GENOMIC DNA]</scope>
    <source>
        <strain evidence="2">Sullivan</strain>
        <plasmid evidence="3">Plasmid pCBJ</plasmid>
    </source>
</reference>
<name>A0A0A7G2V2_9CLOT</name>
<dbReference type="KEGG" id="cbv:U729_3203"/>
<feature type="domain" description="DOD-type homing endonuclease" evidence="1">
    <location>
        <begin position="131"/>
        <end position="291"/>
    </location>
</feature>
<dbReference type="InterPro" id="IPR004042">
    <property type="entry name" value="Intein_endonuc_central"/>
</dbReference>
<gene>
    <name evidence="2" type="ORF">U729_3203</name>
</gene>
<evidence type="ECO:0000313" key="3">
    <source>
        <dbReference type="Proteomes" id="UP000030635"/>
    </source>
</evidence>
<accession>A0A0A7G2V2</accession>
<dbReference type="GO" id="GO:0004519">
    <property type="term" value="F:endonuclease activity"/>
    <property type="evidence" value="ECO:0007669"/>
    <property type="project" value="InterPro"/>
</dbReference>
<dbReference type="InterPro" id="IPR027434">
    <property type="entry name" value="Homing_endonucl"/>
</dbReference>
<dbReference type="AlphaFoldDB" id="A0A0A7G2V2"/>
<evidence type="ECO:0000313" key="2">
    <source>
        <dbReference type="EMBL" id="AIY85345.1"/>
    </source>
</evidence>
<organism evidence="2 3">
    <name type="scientific">Clostridium baratii str. Sullivan</name>
    <dbReference type="NCBI Taxonomy" id="1415775"/>
    <lineage>
        <taxon>Bacteria</taxon>
        <taxon>Bacillati</taxon>
        <taxon>Bacillota</taxon>
        <taxon>Clostridia</taxon>
        <taxon>Eubacteriales</taxon>
        <taxon>Clostridiaceae</taxon>
        <taxon>Clostridium</taxon>
    </lineage>
</organism>
<dbReference type="Proteomes" id="UP000030635">
    <property type="component" value="Plasmid pCBJ"/>
</dbReference>
<dbReference type="RefSeq" id="WP_052139644.1">
    <property type="nucleotide sequence ID" value="NZ_CP006906.1"/>
</dbReference>
<keyword evidence="3" id="KW-1185">Reference proteome</keyword>
<dbReference type="SUPFAM" id="SSF55608">
    <property type="entry name" value="Homing endonucleases"/>
    <property type="match status" value="2"/>
</dbReference>
<dbReference type="PROSITE" id="PS50819">
    <property type="entry name" value="INTEIN_ENDONUCLEASE"/>
    <property type="match status" value="1"/>
</dbReference>
<evidence type="ECO:0000259" key="1">
    <source>
        <dbReference type="PROSITE" id="PS50819"/>
    </source>
</evidence>
<dbReference type="OrthoDB" id="961985at2"/>
<protein>
    <submittedName>
        <fullName evidence="2">LAGLIDADG-like domain protein</fullName>
    </submittedName>
</protein>
<sequence>MPTWKPNLSNYSFEFKKRVVVLYCRGKTHKEISEIVLKSEPIIGAIVNNYLKERNNNWKCTKSQEKLAIKFYTNTNIGGTKISRYLNIKELMFYDILKRYGVKKRNLNEYRKYSLNENFFEKIDTEIKAYLLGFLLADGCNSRDRITRISINKRDIDILHYFKKFLNSNAPIKEEAYDIATLNLYSRKLTMDLKKFGFTENKTKNVKFPNINNDLKRHFIRGYFDGDGSISFSERVIKRKYGIYKSYACIFSIAGNKILLESIQEELINNCSLNKTKLINSKNIKILSYGGHNSIKKIYDYLYDGSSIYLNRKKDKFKEYFMNKSCSRSKTP</sequence>
<keyword evidence="2" id="KW-0614">Plasmid</keyword>
<proteinExistence type="predicted"/>
<dbReference type="EMBL" id="CP006906">
    <property type="protein sequence ID" value="AIY85345.1"/>
    <property type="molecule type" value="Genomic_DNA"/>
</dbReference>
<dbReference type="Gene3D" id="3.10.28.10">
    <property type="entry name" value="Homing endonucleases"/>
    <property type="match status" value="1"/>
</dbReference>
<dbReference type="eggNOG" id="COG1372">
    <property type="taxonomic scope" value="Bacteria"/>
</dbReference>
<geneLocation type="plasmid" evidence="2 3">
    <name>pCBJ</name>
</geneLocation>